<keyword evidence="7" id="KW-1185">Reference proteome</keyword>
<feature type="transmembrane region" description="Helical" evidence="6">
    <location>
        <begin position="309"/>
        <end position="332"/>
    </location>
</feature>
<evidence type="ECO:0000256" key="2">
    <source>
        <dbReference type="ARBA" id="ARBA00022475"/>
    </source>
</evidence>
<accession>A0A6P9A0K3</accession>
<dbReference type="KEGG" id="tpal:117651172"/>
<evidence type="ECO:0000256" key="4">
    <source>
        <dbReference type="ARBA" id="ARBA00022989"/>
    </source>
</evidence>
<reference evidence="8" key="1">
    <citation type="submission" date="2025-08" db="UniProtKB">
        <authorList>
            <consortium name="RefSeq"/>
        </authorList>
    </citation>
    <scope>IDENTIFICATION</scope>
    <source>
        <tissue evidence="8">Total insect</tissue>
    </source>
</reference>
<keyword evidence="3 6" id="KW-0812">Transmembrane</keyword>
<dbReference type="OrthoDB" id="6625921at2759"/>
<dbReference type="Proteomes" id="UP000515158">
    <property type="component" value="Unplaced"/>
</dbReference>
<evidence type="ECO:0000256" key="1">
    <source>
        <dbReference type="ARBA" id="ARBA00004651"/>
    </source>
</evidence>
<feature type="transmembrane region" description="Helical" evidence="6">
    <location>
        <begin position="273"/>
        <end position="297"/>
    </location>
</feature>
<protein>
    <recommendedName>
        <fullName evidence="6">Gustatory receptor</fullName>
    </recommendedName>
</protein>
<organism evidence="8">
    <name type="scientific">Thrips palmi</name>
    <name type="common">Melon thrips</name>
    <dbReference type="NCBI Taxonomy" id="161013"/>
    <lineage>
        <taxon>Eukaryota</taxon>
        <taxon>Metazoa</taxon>
        <taxon>Ecdysozoa</taxon>
        <taxon>Arthropoda</taxon>
        <taxon>Hexapoda</taxon>
        <taxon>Insecta</taxon>
        <taxon>Pterygota</taxon>
        <taxon>Neoptera</taxon>
        <taxon>Paraneoptera</taxon>
        <taxon>Thysanoptera</taxon>
        <taxon>Terebrantia</taxon>
        <taxon>Thripoidea</taxon>
        <taxon>Thripidae</taxon>
        <taxon>Thrips</taxon>
    </lineage>
</organism>
<dbReference type="AlphaFoldDB" id="A0A6P9A0K3"/>
<comment type="similarity">
    <text evidence="6">Belongs to the insect chemoreceptor superfamily. Gustatory receptor (GR) family.</text>
</comment>
<dbReference type="GeneID" id="117651172"/>
<name>A0A6P9A0K3_THRPL</name>
<evidence type="ECO:0000256" key="6">
    <source>
        <dbReference type="RuleBase" id="RU363108"/>
    </source>
</evidence>
<dbReference type="InParanoid" id="A0A6P9A0K3"/>
<evidence type="ECO:0000313" key="8">
    <source>
        <dbReference type="RefSeq" id="XP_034250869.1"/>
    </source>
</evidence>
<sequence>MKQKPARGGPKGGPPPHGTVLTLAEEMKPLLLVMRLINIMPLHFTADGGAYFSWRSSMMLLSAAGWALAFVDVVYETVFRIDVFVSSLSHFSEAVFNMFFFLLLHHHYFTPVLHWPAAPRFADYLSDWAHFQARFLAETGRPLRLAVRSLATHKASACLGVPCVLAVPLSLGIPTSNWHNVPLGLLAAAFHASVPAFWDVLGTAAVNASDQLTACFKEVGGEAAPHLGGAQGPLQGPLSQEVAVSGGEPPAARVRAYRELWLELRRLAEDAPAAWGICTLHYMLCCISAVLLNGFGLLAAATNGGEADMFLTCAMFLIMVDSLWHTAVVCASGQQMAAAVDSGTRDVLLKMRMSTSTTATLLLQREVISFLNVMKKPLTISLYGFIALKLTLVVTIVETLATYLCVLLQFTINFQRPSRGSALEAALPPD</sequence>
<keyword evidence="6" id="KW-0675">Receptor</keyword>
<feature type="transmembrane region" description="Helical" evidence="6">
    <location>
        <begin position="58"/>
        <end position="75"/>
    </location>
</feature>
<comment type="function">
    <text evidence="6">Gustatory receptor which mediates acceptance or avoidance behavior, depending on its substrates.</text>
</comment>
<keyword evidence="5 6" id="KW-0472">Membrane</keyword>
<dbReference type="RefSeq" id="XP_034250869.1">
    <property type="nucleotide sequence ID" value="XM_034394978.1"/>
</dbReference>
<comment type="subcellular location">
    <subcellularLocation>
        <location evidence="1 6">Cell membrane</location>
        <topology evidence="1 6">Multi-pass membrane protein</topology>
    </subcellularLocation>
</comment>
<gene>
    <name evidence="8" type="primary">LOC117651172</name>
</gene>
<evidence type="ECO:0000256" key="3">
    <source>
        <dbReference type="ARBA" id="ARBA00022692"/>
    </source>
</evidence>
<dbReference type="InterPro" id="IPR013604">
    <property type="entry name" value="7TM_chemorcpt"/>
</dbReference>
<proteinExistence type="inferred from homology"/>
<dbReference type="Pfam" id="PF08395">
    <property type="entry name" value="7tm_7"/>
    <property type="match status" value="1"/>
</dbReference>
<dbReference type="GO" id="GO:0005886">
    <property type="term" value="C:plasma membrane"/>
    <property type="evidence" value="ECO:0007669"/>
    <property type="project" value="UniProtKB-SubCell"/>
</dbReference>
<feature type="transmembrane region" description="Helical" evidence="6">
    <location>
        <begin position="380"/>
        <end position="410"/>
    </location>
</feature>
<keyword evidence="6" id="KW-0807">Transducer</keyword>
<keyword evidence="4 6" id="KW-1133">Transmembrane helix</keyword>
<keyword evidence="2 6" id="KW-1003">Cell membrane</keyword>
<evidence type="ECO:0000313" key="7">
    <source>
        <dbReference type="Proteomes" id="UP000515158"/>
    </source>
</evidence>
<evidence type="ECO:0000256" key="5">
    <source>
        <dbReference type="ARBA" id="ARBA00023136"/>
    </source>
</evidence>
<comment type="caution">
    <text evidence="6">Lacks conserved residue(s) required for the propagation of feature annotation.</text>
</comment>
<dbReference type="GO" id="GO:0007165">
    <property type="term" value="P:signal transduction"/>
    <property type="evidence" value="ECO:0007669"/>
    <property type="project" value="UniProtKB-KW"/>
</dbReference>
<dbReference type="GO" id="GO:0050909">
    <property type="term" value="P:sensory perception of taste"/>
    <property type="evidence" value="ECO:0007669"/>
    <property type="project" value="InterPro"/>
</dbReference>